<feature type="binding site" evidence="24">
    <location>
        <begin position="314"/>
        <end position="315"/>
    </location>
    <ligand>
        <name>ATP</name>
        <dbReference type="ChEBI" id="CHEBI:30616"/>
    </ligand>
</feature>
<evidence type="ECO:0000256" key="5">
    <source>
        <dbReference type="ARBA" id="ARBA00010871"/>
    </source>
</evidence>
<dbReference type="OrthoDB" id="9813261at2"/>
<keyword evidence="9 25" id="KW-0479">Metal-binding</keyword>
<dbReference type="FunFam" id="3.30.470.20:FF:000008">
    <property type="entry name" value="D-alanine--D-alanine ligase"/>
    <property type="match status" value="1"/>
</dbReference>
<name>A0A078KV41_9FIRM</name>
<gene>
    <name evidence="22 28" type="primary">ddl</name>
    <name evidence="28" type="ORF">CCDG5_1953</name>
</gene>
<dbReference type="HAMAP" id="MF_00047">
    <property type="entry name" value="Dala_Dala_lig"/>
    <property type="match status" value="1"/>
</dbReference>
<evidence type="ECO:0000256" key="13">
    <source>
        <dbReference type="ARBA" id="ARBA00022960"/>
    </source>
</evidence>
<dbReference type="Pfam" id="PF07478">
    <property type="entry name" value="Dala_Dala_lig_C"/>
    <property type="match status" value="1"/>
</dbReference>
<feature type="binding site" evidence="24">
    <location>
        <begin position="184"/>
        <end position="186"/>
    </location>
    <ligand>
        <name>ATP</name>
        <dbReference type="ChEBI" id="CHEBI:30616"/>
    </ligand>
</feature>
<evidence type="ECO:0000256" key="14">
    <source>
        <dbReference type="ARBA" id="ARBA00022984"/>
    </source>
</evidence>
<dbReference type="PROSITE" id="PS00844">
    <property type="entry name" value="DALA_DALA_LIGASE_2"/>
    <property type="match status" value="1"/>
</dbReference>
<reference evidence="29" key="1">
    <citation type="submission" date="2014-07" db="EMBL/GenBank/DDBJ databases">
        <authorList>
            <person name="Wibberg D."/>
        </authorList>
    </citation>
    <scope>NUCLEOTIDE SEQUENCE [LARGE SCALE GENOMIC DNA]</scope>
    <source>
        <strain evidence="29">DG5</strain>
    </source>
</reference>
<evidence type="ECO:0000256" key="25">
    <source>
        <dbReference type="PIRSR" id="PIRSR039102-3"/>
    </source>
</evidence>
<evidence type="ECO:0000256" key="2">
    <source>
        <dbReference type="ARBA" id="ARBA00003921"/>
    </source>
</evidence>
<accession>A0A078KV41</accession>
<dbReference type="SUPFAM" id="SSF56059">
    <property type="entry name" value="Glutathione synthetase ATP-binding domain-like"/>
    <property type="match status" value="1"/>
</dbReference>
<evidence type="ECO:0000256" key="12">
    <source>
        <dbReference type="ARBA" id="ARBA00022842"/>
    </source>
</evidence>
<dbReference type="Pfam" id="PF01820">
    <property type="entry name" value="Dala_Dala_lig_N"/>
    <property type="match status" value="1"/>
</dbReference>
<comment type="pathway">
    <text evidence="18">Glycan biosynthesis.</text>
</comment>
<evidence type="ECO:0000256" key="6">
    <source>
        <dbReference type="ARBA" id="ARBA00012216"/>
    </source>
</evidence>
<feature type="binding site" evidence="25">
    <location>
        <position position="302"/>
    </location>
    <ligand>
        <name>Mg(2+)</name>
        <dbReference type="ChEBI" id="CHEBI:18420"/>
        <label>1</label>
    </ligand>
</feature>
<evidence type="ECO:0000256" key="16">
    <source>
        <dbReference type="ARBA" id="ARBA00023316"/>
    </source>
</evidence>
<feature type="binding site" evidence="24">
    <location>
        <begin position="222"/>
        <end position="229"/>
    </location>
    <ligand>
        <name>ATP</name>
        <dbReference type="ChEBI" id="CHEBI:30616"/>
    </ligand>
</feature>
<dbReference type="FunFam" id="3.30.1490.20:FF:000007">
    <property type="entry name" value="D-alanine--D-alanine ligase"/>
    <property type="match status" value="1"/>
</dbReference>
<evidence type="ECO:0000256" key="20">
    <source>
        <dbReference type="ARBA" id="ARBA00076288"/>
    </source>
</evidence>
<dbReference type="InterPro" id="IPR011095">
    <property type="entry name" value="Dala_Dala_lig_C"/>
</dbReference>
<dbReference type="Gene3D" id="3.30.470.20">
    <property type="entry name" value="ATP-grasp fold, B domain"/>
    <property type="match status" value="1"/>
</dbReference>
<dbReference type="GO" id="GO:0005524">
    <property type="term" value="F:ATP binding"/>
    <property type="evidence" value="ECO:0007669"/>
    <property type="project" value="UniProtKB-UniRule"/>
</dbReference>
<keyword evidence="8 22" id="KW-0436">Ligase</keyword>
<dbReference type="GO" id="GO:0009252">
    <property type="term" value="P:peptidoglycan biosynthetic process"/>
    <property type="evidence" value="ECO:0007669"/>
    <property type="project" value="UniProtKB-UniRule"/>
</dbReference>
<comment type="catalytic activity">
    <reaction evidence="17 22">
        <text>2 D-alanine + ATP = D-alanyl-D-alanine + ADP + phosphate + H(+)</text>
        <dbReference type="Rhea" id="RHEA:11224"/>
        <dbReference type="ChEBI" id="CHEBI:15378"/>
        <dbReference type="ChEBI" id="CHEBI:30616"/>
        <dbReference type="ChEBI" id="CHEBI:43474"/>
        <dbReference type="ChEBI" id="CHEBI:57416"/>
        <dbReference type="ChEBI" id="CHEBI:57822"/>
        <dbReference type="ChEBI" id="CHEBI:456216"/>
        <dbReference type="EC" id="6.3.2.4"/>
    </reaction>
</comment>
<feature type="binding site" evidence="25">
    <location>
        <position position="317"/>
    </location>
    <ligand>
        <name>Mg(2+)</name>
        <dbReference type="ChEBI" id="CHEBI:18420"/>
        <label>2</label>
    </ligand>
</feature>
<feature type="domain" description="ATP-grasp" evidence="27">
    <location>
        <begin position="143"/>
        <end position="348"/>
    </location>
</feature>
<dbReference type="Proteomes" id="UP000032431">
    <property type="component" value="Chromosome I"/>
</dbReference>
<feature type="binding site" evidence="25">
    <location>
        <position position="315"/>
    </location>
    <ligand>
        <name>Mg(2+)</name>
        <dbReference type="ChEBI" id="CHEBI:18420"/>
        <label>1</label>
    </ligand>
</feature>
<evidence type="ECO:0000256" key="18">
    <source>
        <dbReference type="ARBA" id="ARBA00060592"/>
    </source>
</evidence>
<dbReference type="UniPathway" id="UPA00219"/>
<keyword evidence="16 22" id="KW-0961">Cell wall biogenesis/degradation</keyword>
<dbReference type="PROSITE" id="PS00843">
    <property type="entry name" value="DALA_DALA_LIGASE_1"/>
    <property type="match status" value="1"/>
</dbReference>
<evidence type="ECO:0000256" key="15">
    <source>
        <dbReference type="ARBA" id="ARBA00023211"/>
    </source>
</evidence>
<evidence type="ECO:0000256" key="26">
    <source>
        <dbReference type="PROSITE-ProRule" id="PRU00409"/>
    </source>
</evidence>
<dbReference type="InterPro" id="IPR011127">
    <property type="entry name" value="Dala_Dala_lig_N"/>
</dbReference>
<dbReference type="GO" id="GO:0071555">
    <property type="term" value="P:cell wall organization"/>
    <property type="evidence" value="ECO:0007669"/>
    <property type="project" value="UniProtKB-KW"/>
</dbReference>
<dbReference type="HOGENOM" id="CLU_039268_0_0_9"/>
<dbReference type="Gene3D" id="3.30.1490.20">
    <property type="entry name" value="ATP-grasp fold, A domain"/>
    <property type="match status" value="1"/>
</dbReference>
<comment type="function">
    <text evidence="2 22">Cell wall formation.</text>
</comment>
<dbReference type="GO" id="GO:0008360">
    <property type="term" value="P:regulation of cell shape"/>
    <property type="evidence" value="ECO:0007669"/>
    <property type="project" value="UniProtKB-KW"/>
</dbReference>
<dbReference type="NCBIfam" id="NF002528">
    <property type="entry name" value="PRK01966.1-4"/>
    <property type="match status" value="1"/>
</dbReference>
<keyword evidence="29" id="KW-1185">Reference proteome</keyword>
<proteinExistence type="inferred from homology"/>
<feature type="binding site" evidence="24">
    <location>
        <begin position="192"/>
        <end position="193"/>
    </location>
    <ligand>
        <name>ATP</name>
        <dbReference type="ChEBI" id="CHEBI:30616"/>
    </ligand>
</feature>
<evidence type="ECO:0000256" key="1">
    <source>
        <dbReference type="ARBA" id="ARBA00001936"/>
    </source>
</evidence>
<evidence type="ECO:0000313" key="29">
    <source>
        <dbReference type="Proteomes" id="UP000032431"/>
    </source>
</evidence>
<sequence length="353" mass="38703">MKKITAAVLFGGVSSEHEVSLQSAKSVIENIPKDKYDIVMLGITKAGRWLLYSGDTSALPSGEWEKDPNNKPAFISPDASVHGIVVQNGTSTEIIKIDVVFPVLHGANGEDGTMQGLLTLAQIPFVGCGCASSAVCMDKMFEKCILDAAKINQAKWDYTDITDYRSNPESVLDRVEKRLGYPIFVKPANAGSSVGITKAHNRAELTAAVETAGKHDRKIVFEETIKGQEIECAVLGNDDPIVSCCGEIIPCNEFYDYDAKYLAGRTKLQIPANLPEEKANEVRETAKRAYKLLGCRGLTRMDFFVREDGTVMLNEPNTIPGFTSISMYPKLFEACGIPYSELLDRILTYALEK</sequence>
<feature type="active site" evidence="23">
    <location>
        <position position="16"/>
    </location>
</feature>
<comment type="subcellular location">
    <subcellularLocation>
        <location evidence="3 22">Cytoplasm</location>
    </subcellularLocation>
</comment>
<dbReference type="AlphaFoldDB" id="A0A078KV41"/>
<feature type="binding site" evidence="24">
    <location>
        <position position="139"/>
    </location>
    <ligand>
        <name>ATP</name>
        <dbReference type="ChEBI" id="CHEBI:30616"/>
    </ligand>
</feature>
<evidence type="ECO:0000256" key="23">
    <source>
        <dbReference type="PIRSR" id="PIRSR039102-1"/>
    </source>
</evidence>
<dbReference type="InterPro" id="IPR016185">
    <property type="entry name" value="PreATP-grasp_dom_sf"/>
</dbReference>
<evidence type="ECO:0000256" key="4">
    <source>
        <dbReference type="ARBA" id="ARBA00004752"/>
    </source>
</evidence>
<dbReference type="InterPro" id="IPR013815">
    <property type="entry name" value="ATP_grasp_subdomain_1"/>
</dbReference>
<dbReference type="NCBIfam" id="TIGR01205">
    <property type="entry name" value="D_ala_D_alaTIGR"/>
    <property type="match status" value="1"/>
</dbReference>
<keyword evidence="10 24" id="KW-0547">Nucleotide-binding</keyword>
<evidence type="ECO:0000256" key="10">
    <source>
        <dbReference type="ARBA" id="ARBA00022741"/>
    </source>
</evidence>
<keyword evidence="7 22" id="KW-0963">Cytoplasm</keyword>
<dbReference type="SUPFAM" id="SSF52440">
    <property type="entry name" value="PreATP-grasp domain"/>
    <property type="match status" value="1"/>
</dbReference>
<dbReference type="GO" id="GO:0005829">
    <property type="term" value="C:cytosol"/>
    <property type="evidence" value="ECO:0007669"/>
    <property type="project" value="TreeGrafter"/>
</dbReference>
<evidence type="ECO:0000256" key="22">
    <source>
        <dbReference type="HAMAP-Rule" id="MF_00047"/>
    </source>
</evidence>
<dbReference type="InterPro" id="IPR011761">
    <property type="entry name" value="ATP-grasp"/>
</dbReference>
<feature type="active site" evidence="23">
    <location>
        <position position="192"/>
    </location>
</feature>
<dbReference type="EC" id="6.3.2.4" evidence="6 22"/>
<evidence type="ECO:0000256" key="11">
    <source>
        <dbReference type="ARBA" id="ARBA00022840"/>
    </source>
</evidence>
<evidence type="ECO:0000256" key="3">
    <source>
        <dbReference type="ARBA" id="ARBA00004496"/>
    </source>
</evidence>
<keyword evidence="13 22" id="KW-0133">Cell shape</keyword>
<dbReference type="PIRSF" id="PIRSF039102">
    <property type="entry name" value="Ddl/VanB"/>
    <property type="match status" value="1"/>
</dbReference>
<dbReference type="PANTHER" id="PTHR23132:SF25">
    <property type="entry name" value="D-ALANINE--D-ALANINE LIGASE A"/>
    <property type="match status" value="1"/>
</dbReference>
<dbReference type="GO" id="GO:0008716">
    <property type="term" value="F:D-alanine-D-alanine ligase activity"/>
    <property type="evidence" value="ECO:0007669"/>
    <property type="project" value="UniProtKB-UniRule"/>
</dbReference>
<dbReference type="KEGG" id="ccel:CCDG5_1953"/>
<comment type="similarity">
    <text evidence="5 22">Belongs to the D-alanine--D-alanine ligase family.</text>
</comment>
<evidence type="ECO:0000256" key="7">
    <source>
        <dbReference type="ARBA" id="ARBA00022490"/>
    </source>
</evidence>
<dbReference type="InterPro" id="IPR000291">
    <property type="entry name" value="D-Ala_lig_Van_CS"/>
</dbReference>
<evidence type="ECO:0000256" key="24">
    <source>
        <dbReference type="PIRSR" id="PIRSR039102-2"/>
    </source>
</evidence>
<evidence type="ECO:0000256" key="8">
    <source>
        <dbReference type="ARBA" id="ARBA00022598"/>
    </source>
</evidence>
<comment type="cofactor">
    <cofactor evidence="25">
        <name>Mg(2+)</name>
        <dbReference type="ChEBI" id="CHEBI:18420"/>
    </cofactor>
    <cofactor evidence="25">
        <name>Mn(2+)</name>
        <dbReference type="ChEBI" id="CHEBI:29035"/>
    </cofactor>
    <text evidence="25">Binds 2 magnesium or manganese ions per subunit.</text>
</comment>
<dbReference type="GO" id="GO:0046872">
    <property type="term" value="F:metal ion binding"/>
    <property type="evidence" value="ECO:0007669"/>
    <property type="project" value="UniProtKB-KW"/>
</dbReference>
<evidence type="ECO:0000256" key="17">
    <source>
        <dbReference type="ARBA" id="ARBA00047614"/>
    </source>
</evidence>
<dbReference type="PANTHER" id="PTHR23132">
    <property type="entry name" value="D-ALANINE--D-ALANINE LIGASE"/>
    <property type="match status" value="1"/>
</dbReference>
<evidence type="ECO:0000256" key="19">
    <source>
        <dbReference type="ARBA" id="ARBA00068427"/>
    </source>
</evidence>
<dbReference type="STRING" id="29343.CCDG5_1953"/>
<keyword evidence="11 26" id="KW-0067">ATP-binding</keyword>
<feature type="binding site" evidence="25">
    <location>
        <position position="315"/>
    </location>
    <ligand>
        <name>Mg(2+)</name>
        <dbReference type="ChEBI" id="CHEBI:18420"/>
        <label>2</label>
    </ligand>
</feature>
<evidence type="ECO:0000256" key="9">
    <source>
        <dbReference type="ARBA" id="ARBA00022723"/>
    </source>
</evidence>
<evidence type="ECO:0000313" key="28">
    <source>
        <dbReference type="EMBL" id="CDZ25045.1"/>
    </source>
</evidence>
<dbReference type="InterPro" id="IPR005905">
    <property type="entry name" value="D_ala_D_ala"/>
</dbReference>
<comment type="cofactor">
    <cofactor evidence="1">
        <name>Mn(2+)</name>
        <dbReference type="ChEBI" id="CHEBI:29035"/>
    </cofactor>
</comment>
<keyword evidence="15 25" id="KW-0464">Manganese</keyword>
<keyword evidence="14 22" id="KW-0573">Peptidoglycan synthesis</keyword>
<dbReference type="NCBIfam" id="NF002378">
    <property type="entry name" value="PRK01372.1"/>
    <property type="match status" value="1"/>
</dbReference>
<comment type="pathway">
    <text evidence="4 22">Cell wall biogenesis; peptidoglycan biosynthesis.</text>
</comment>
<organism evidence="28 29">
    <name type="scientific">[Clostridium] cellulosi</name>
    <dbReference type="NCBI Taxonomy" id="29343"/>
    <lineage>
        <taxon>Bacteria</taxon>
        <taxon>Bacillati</taxon>
        <taxon>Bacillota</taxon>
        <taxon>Clostridia</taxon>
        <taxon>Eubacteriales</taxon>
        <taxon>Oscillospiraceae</taxon>
        <taxon>Oscillospiraceae incertae sedis</taxon>
    </lineage>
</organism>
<evidence type="ECO:0000259" key="27">
    <source>
        <dbReference type="PROSITE" id="PS50975"/>
    </source>
</evidence>
<evidence type="ECO:0000256" key="21">
    <source>
        <dbReference type="ARBA" id="ARBA00077154"/>
    </source>
</evidence>
<dbReference type="PATRIC" id="fig|29343.3.peg.2050"/>
<dbReference type="PROSITE" id="PS50975">
    <property type="entry name" value="ATP_GRASP"/>
    <property type="match status" value="1"/>
</dbReference>
<feature type="active site" evidence="23">
    <location>
        <position position="326"/>
    </location>
</feature>
<dbReference type="Gene3D" id="3.40.50.20">
    <property type="match status" value="1"/>
</dbReference>
<keyword evidence="12 25" id="KW-0460">Magnesium</keyword>
<dbReference type="EMBL" id="LM995447">
    <property type="protein sequence ID" value="CDZ25045.1"/>
    <property type="molecule type" value="Genomic_DNA"/>
</dbReference>
<protein>
    <recommendedName>
        <fullName evidence="19 22">D-alanine--D-alanine ligase</fullName>
        <ecNumber evidence="6 22">6.3.2.4</ecNumber>
    </recommendedName>
    <alternativeName>
        <fullName evidence="21 22">D-Ala-D-Ala ligase</fullName>
    </alternativeName>
    <alternativeName>
        <fullName evidence="20 22">D-alanylalanine synthetase</fullName>
    </alternativeName>
</protein>